<reference evidence="1" key="1">
    <citation type="submission" date="2021-06" db="EMBL/GenBank/DDBJ databases">
        <authorList>
            <person name="Kallberg Y."/>
            <person name="Tangrot J."/>
            <person name="Rosling A."/>
        </authorList>
    </citation>
    <scope>NUCLEOTIDE SEQUENCE</scope>
    <source>
        <strain evidence="1">CL356</strain>
    </source>
</reference>
<evidence type="ECO:0000313" key="2">
    <source>
        <dbReference type="Proteomes" id="UP000789525"/>
    </source>
</evidence>
<dbReference type="EMBL" id="CAJVPT010005849">
    <property type="protein sequence ID" value="CAG8524516.1"/>
    <property type="molecule type" value="Genomic_DNA"/>
</dbReference>
<organism evidence="1 2">
    <name type="scientific">Acaulospora colombiana</name>
    <dbReference type="NCBI Taxonomy" id="27376"/>
    <lineage>
        <taxon>Eukaryota</taxon>
        <taxon>Fungi</taxon>
        <taxon>Fungi incertae sedis</taxon>
        <taxon>Mucoromycota</taxon>
        <taxon>Glomeromycotina</taxon>
        <taxon>Glomeromycetes</taxon>
        <taxon>Diversisporales</taxon>
        <taxon>Acaulosporaceae</taxon>
        <taxon>Acaulospora</taxon>
    </lineage>
</organism>
<accession>A0ACA9LEG9</accession>
<proteinExistence type="predicted"/>
<protein>
    <submittedName>
        <fullName evidence="1">10495_t:CDS:1</fullName>
    </submittedName>
</protein>
<gene>
    <name evidence="1" type="ORF">ACOLOM_LOCUS3804</name>
</gene>
<comment type="caution">
    <text evidence="1">The sequence shown here is derived from an EMBL/GenBank/DDBJ whole genome shotgun (WGS) entry which is preliminary data.</text>
</comment>
<name>A0ACA9LEG9_9GLOM</name>
<keyword evidence="2" id="KW-1185">Reference proteome</keyword>
<sequence>MPNLQILHFNDVYHLSPQKREPVGGVARFATAVKEFRQIFGTDSSSVLFSGDVFNPSVESTTSKGAHMVPAMNNLGIDAACFGNHDFDFGLPTLEELVGMTSFPWILSNVLDSESGKPIAGGCKVRGGWERENIDGSEGDDDIYVIKSGTDFREMSILEIDVEKKFDDDGEAKSIIKNTAVTRKEITSAIPEEPYFADLVKSSTSSITAKMSKPIAYTMTEWDCRSKMLRTQETAFGNFVADLMLYAYQPCISYDIDCSLLCAGCIRSDSIYPPGEITMGDLLEILPFEDPIVVVRISGQQLWDALESSVSMVPKQEGRFPIFSGLKVEYNSSAEPFHRLRNVWLTERRSPSVATNEDENGVANMAENNVDSDDDSGPLSIMGKLDMQKIYTVCTRAYMTAGNDGFKALMQPETQFLIDEENGMLLSTLVRRYFIGLYYTSAIKFNMSCESRTREAVLKAALHWKKLAKMRRKEDAHKHVSRRSIIDALCKSMGNIIKVFGYEEETSTAESEEVSIEEDTDKNDDGVTRKGNTNFVKDWVTIAPMIEGRIVTVDF</sequence>
<evidence type="ECO:0000313" key="1">
    <source>
        <dbReference type="EMBL" id="CAG8524516.1"/>
    </source>
</evidence>
<dbReference type="Proteomes" id="UP000789525">
    <property type="component" value="Unassembled WGS sequence"/>
</dbReference>